<keyword evidence="10" id="KW-1185">Reference proteome</keyword>
<feature type="transmembrane region" description="Helical" evidence="7">
    <location>
        <begin position="272"/>
        <end position="294"/>
    </location>
</feature>
<dbReference type="AlphaFoldDB" id="A0A1Q8ZWR0"/>
<keyword evidence="5 7" id="KW-1133">Transmembrane helix</keyword>
<gene>
    <name evidence="9" type="ORF">BJF95_16165</name>
</gene>
<proteinExistence type="inferred from homology"/>
<feature type="transmembrane region" description="Helical" evidence="7">
    <location>
        <begin position="359"/>
        <end position="385"/>
    </location>
</feature>
<dbReference type="GO" id="GO:0022857">
    <property type="term" value="F:transmembrane transporter activity"/>
    <property type="evidence" value="ECO:0007669"/>
    <property type="project" value="UniProtKB-UniRule"/>
</dbReference>
<keyword evidence="2" id="KW-1003">Cell membrane</keyword>
<feature type="transmembrane region" description="Helical" evidence="7">
    <location>
        <begin position="77"/>
        <end position="95"/>
    </location>
</feature>
<feature type="transmembrane region" description="Helical" evidence="7">
    <location>
        <begin position="336"/>
        <end position="353"/>
    </location>
</feature>
<evidence type="ECO:0000256" key="4">
    <source>
        <dbReference type="ARBA" id="ARBA00022692"/>
    </source>
</evidence>
<dbReference type="InterPro" id="IPR010656">
    <property type="entry name" value="DctM"/>
</dbReference>
<dbReference type="PANTHER" id="PTHR33362">
    <property type="entry name" value="SIALIC ACID TRAP TRANSPORTER PERMEASE PROTEIN SIAT-RELATED"/>
    <property type="match status" value="1"/>
</dbReference>
<dbReference type="NCBIfam" id="TIGR00786">
    <property type="entry name" value="dctM"/>
    <property type="match status" value="1"/>
</dbReference>
<dbReference type="Proteomes" id="UP000186894">
    <property type="component" value="Unassembled WGS sequence"/>
</dbReference>
<accession>A0A1Q8ZWR0</accession>
<name>A0A1Q8ZWR0_9HYPH</name>
<keyword evidence="7" id="KW-0813">Transport</keyword>
<organism evidence="9 10">
    <name type="scientific">Rhizobium oryziradicis</name>
    <dbReference type="NCBI Taxonomy" id="1867956"/>
    <lineage>
        <taxon>Bacteria</taxon>
        <taxon>Pseudomonadati</taxon>
        <taxon>Pseudomonadota</taxon>
        <taxon>Alphaproteobacteria</taxon>
        <taxon>Hyphomicrobiales</taxon>
        <taxon>Rhizobiaceae</taxon>
        <taxon>Rhizobium/Agrobacterium group</taxon>
        <taxon>Rhizobium</taxon>
    </lineage>
</organism>
<comment type="subunit">
    <text evidence="7">The complex comprises the extracytoplasmic solute receptor protein and the two transmembrane proteins.</text>
</comment>
<comment type="function">
    <text evidence="7">Part of the tripartite ATP-independent periplasmic (TRAP) transport system.</text>
</comment>
<feature type="transmembrane region" description="Helical" evidence="7">
    <location>
        <begin position="47"/>
        <end position="65"/>
    </location>
</feature>
<feature type="transmembrane region" description="Helical" evidence="7">
    <location>
        <begin position="171"/>
        <end position="194"/>
    </location>
</feature>
<feature type="transmembrane region" description="Helical" evidence="7">
    <location>
        <begin position="134"/>
        <end position="151"/>
    </location>
</feature>
<dbReference type="EMBL" id="MKIM01000020">
    <property type="protein sequence ID" value="OLP46528.1"/>
    <property type="molecule type" value="Genomic_DNA"/>
</dbReference>
<dbReference type="Pfam" id="PF06808">
    <property type="entry name" value="DctM"/>
    <property type="match status" value="1"/>
</dbReference>
<dbReference type="PANTHER" id="PTHR33362:SF2">
    <property type="entry name" value="TRAP TRANSPORTER LARGE PERMEASE PROTEIN"/>
    <property type="match status" value="1"/>
</dbReference>
<feature type="transmembrane region" description="Helical" evidence="7">
    <location>
        <begin position="206"/>
        <end position="231"/>
    </location>
</feature>
<comment type="subcellular location">
    <subcellularLocation>
        <location evidence="1 7">Cell inner membrane</location>
        <topology evidence="1 7">Multi-pass membrane protein</topology>
    </subcellularLocation>
</comment>
<evidence type="ECO:0000256" key="7">
    <source>
        <dbReference type="RuleBase" id="RU369079"/>
    </source>
</evidence>
<dbReference type="InterPro" id="IPR004681">
    <property type="entry name" value="TRAP_DctM"/>
</dbReference>
<dbReference type="RefSeq" id="WP_075637805.1">
    <property type="nucleotide sequence ID" value="NZ_MKIM01000020.1"/>
</dbReference>
<feature type="transmembrane region" description="Helical" evidence="7">
    <location>
        <begin position="243"/>
        <end position="260"/>
    </location>
</feature>
<keyword evidence="6 7" id="KW-0472">Membrane</keyword>
<evidence type="ECO:0000259" key="8">
    <source>
        <dbReference type="Pfam" id="PF06808"/>
    </source>
</evidence>
<comment type="similarity">
    <text evidence="7">Belongs to the TRAP transporter large permease family.</text>
</comment>
<evidence type="ECO:0000313" key="10">
    <source>
        <dbReference type="Proteomes" id="UP000186894"/>
    </source>
</evidence>
<sequence length="426" mass="44911">MELWVLFGSFVFLLLIGTPVAFCLGISSFATVLYLGLPPVVVFQRLNSGVSVFALMAIPFFIYAGDLMVRGDIARRLVALAGALVGHLRGGLGQVNVLASVMFGGVSGSAAADASAVGGLMVPQMKARGYDVDYAVNITVVGSIIALMIPPSHNMIIYSISAGGRISIADLFTAGIIPGLVLALSLMVAAWFVAKRRGYPTEPFPGLKALGNLFVSAVPGLILVAIIFGGVRSGVFTASESSNIAVVYALAITFFVYRTLSWHDFLEATKGAVRTTAMVLMVIGCASSFGWLLAYTRVPASMVALLKGVSDNPIIILLLLNVVLLILGTFMDMSPLIVITTPIFLPVATAFGVDPVHFGVILILNLGIGLCTPPVGAVLFVGCAVGKIPITHAMRTIWPFYGAAFATLMLVTYIPALSLWLPKLFH</sequence>
<feature type="domain" description="TRAP C4-dicarboxylate transport system permease DctM subunit" evidence="8">
    <location>
        <begin position="7"/>
        <end position="417"/>
    </location>
</feature>
<reference evidence="9 10" key="1">
    <citation type="submission" date="2016-09" db="EMBL/GenBank/DDBJ databases">
        <title>Rhizobium oryziradicis sp. nov., isolated from the root of rice.</title>
        <authorList>
            <person name="Zhao J."/>
            <person name="Zhang X."/>
        </authorList>
    </citation>
    <scope>NUCLEOTIDE SEQUENCE [LARGE SCALE GENOMIC DNA]</scope>
    <source>
        <strain evidence="9 10">N19</strain>
    </source>
</reference>
<evidence type="ECO:0000256" key="3">
    <source>
        <dbReference type="ARBA" id="ARBA00022519"/>
    </source>
</evidence>
<evidence type="ECO:0000256" key="5">
    <source>
        <dbReference type="ARBA" id="ARBA00022989"/>
    </source>
</evidence>
<dbReference type="GO" id="GO:0005886">
    <property type="term" value="C:plasma membrane"/>
    <property type="evidence" value="ECO:0007669"/>
    <property type="project" value="UniProtKB-SubCell"/>
</dbReference>
<feature type="transmembrane region" description="Helical" evidence="7">
    <location>
        <begin position="314"/>
        <end position="331"/>
    </location>
</feature>
<comment type="caution">
    <text evidence="9">The sequence shown here is derived from an EMBL/GenBank/DDBJ whole genome shotgun (WGS) entry which is preliminary data.</text>
</comment>
<dbReference type="OrthoDB" id="7374726at2"/>
<evidence type="ECO:0000256" key="2">
    <source>
        <dbReference type="ARBA" id="ARBA00022475"/>
    </source>
</evidence>
<protein>
    <recommendedName>
        <fullName evidence="7">TRAP transporter large permease protein</fullName>
    </recommendedName>
</protein>
<evidence type="ECO:0000256" key="1">
    <source>
        <dbReference type="ARBA" id="ARBA00004429"/>
    </source>
</evidence>
<evidence type="ECO:0000256" key="6">
    <source>
        <dbReference type="ARBA" id="ARBA00023136"/>
    </source>
</evidence>
<keyword evidence="4 7" id="KW-0812">Transmembrane</keyword>
<keyword evidence="3 7" id="KW-0997">Cell inner membrane</keyword>
<dbReference type="STRING" id="1867956.BJF95_16165"/>
<dbReference type="PIRSF" id="PIRSF006066">
    <property type="entry name" value="HI0050"/>
    <property type="match status" value="1"/>
</dbReference>
<evidence type="ECO:0000313" key="9">
    <source>
        <dbReference type="EMBL" id="OLP46528.1"/>
    </source>
</evidence>
<feature type="transmembrane region" description="Helical" evidence="7">
    <location>
        <begin position="397"/>
        <end position="421"/>
    </location>
</feature>